<dbReference type="EMBL" id="QXFT01000868">
    <property type="protein sequence ID" value="KAE9334191.1"/>
    <property type="molecule type" value="Genomic_DNA"/>
</dbReference>
<accession>A0A6A4FGQ7</accession>
<evidence type="ECO:0000313" key="1">
    <source>
        <dbReference type="EMBL" id="KAE9334191.1"/>
    </source>
</evidence>
<organism evidence="1 2">
    <name type="scientific">Phytophthora rubi</name>
    <dbReference type="NCBI Taxonomy" id="129364"/>
    <lineage>
        <taxon>Eukaryota</taxon>
        <taxon>Sar</taxon>
        <taxon>Stramenopiles</taxon>
        <taxon>Oomycota</taxon>
        <taxon>Peronosporomycetes</taxon>
        <taxon>Peronosporales</taxon>
        <taxon>Peronosporaceae</taxon>
        <taxon>Phytophthora</taxon>
    </lineage>
</organism>
<evidence type="ECO:0000313" key="2">
    <source>
        <dbReference type="Proteomes" id="UP000434957"/>
    </source>
</evidence>
<gene>
    <name evidence="1" type="ORF">PR003_g13644</name>
</gene>
<dbReference type="Proteomes" id="UP000434957">
    <property type="component" value="Unassembled WGS sequence"/>
</dbReference>
<protein>
    <submittedName>
        <fullName evidence="1">Uncharacterized protein</fullName>
    </submittedName>
</protein>
<keyword evidence="2" id="KW-1185">Reference proteome</keyword>
<reference evidence="1 2" key="1">
    <citation type="submission" date="2018-08" db="EMBL/GenBank/DDBJ databases">
        <title>Genomic investigation of the strawberry pathogen Phytophthora fragariae indicates pathogenicity is determined by transcriptional variation in three key races.</title>
        <authorList>
            <person name="Adams T.M."/>
            <person name="Armitage A.D."/>
            <person name="Sobczyk M.K."/>
            <person name="Bates H.J."/>
            <person name="Dunwell J.M."/>
            <person name="Nellist C.F."/>
            <person name="Harrison R.J."/>
        </authorList>
    </citation>
    <scope>NUCLEOTIDE SEQUENCE [LARGE SCALE GENOMIC DNA]</scope>
    <source>
        <strain evidence="1 2">SCRP333</strain>
    </source>
</reference>
<proteinExistence type="predicted"/>
<dbReference type="AlphaFoldDB" id="A0A6A4FGQ7"/>
<name>A0A6A4FGQ7_9STRA</name>
<comment type="caution">
    <text evidence="1">The sequence shown here is derived from an EMBL/GenBank/DDBJ whole genome shotgun (WGS) entry which is preliminary data.</text>
</comment>
<sequence length="71" mass="7827">MKFAATVAMAKVVVSTQPMPAALSPSKVHPHPTLSGNDSLARRSLAHNFIFNAFRALLCEVRIHSCLRWII</sequence>